<proteinExistence type="predicted"/>
<dbReference type="OrthoDB" id="5046242at2759"/>
<dbReference type="SUPFAM" id="SSF54373">
    <property type="entry name" value="FAD-linked reductases, C-terminal domain"/>
    <property type="match status" value="1"/>
</dbReference>
<evidence type="ECO:0000256" key="1">
    <source>
        <dbReference type="SAM" id="SignalP"/>
    </source>
</evidence>
<name>A0A6J1NQM7_BICAN</name>
<dbReference type="RefSeq" id="XP_023947427.1">
    <property type="nucleotide sequence ID" value="XM_024091659.2"/>
</dbReference>
<dbReference type="PANTHER" id="PTHR10742:SF398">
    <property type="entry name" value="AMINE OXIDASE DOMAIN-CONTAINING PROTEIN-RELATED"/>
    <property type="match status" value="1"/>
</dbReference>
<evidence type="ECO:0000313" key="3">
    <source>
        <dbReference type="Proteomes" id="UP001652582"/>
    </source>
</evidence>
<organism evidence="3 4">
    <name type="scientific">Bicyclus anynana</name>
    <name type="common">Squinting bush brown butterfly</name>
    <dbReference type="NCBI Taxonomy" id="110368"/>
    <lineage>
        <taxon>Eukaryota</taxon>
        <taxon>Metazoa</taxon>
        <taxon>Ecdysozoa</taxon>
        <taxon>Arthropoda</taxon>
        <taxon>Hexapoda</taxon>
        <taxon>Insecta</taxon>
        <taxon>Pterygota</taxon>
        <taxon>Neoptera</taxon>
        <taxon>Endopterygota</taxon>
        <taxon>Lepidoptera</taxon>
        <taxon>Glossata</taxon>
        <taxon>Ditrysia</taxon>
        <taxon>Papilionoidea</taxon>
        <taxon>Nymphalidae</taxon>
        <taxon>Satyrinae</taxon>
        <taxon>Satyrini</taxon>
        <taxon>Mycalesina</taxon>
        <taxon>Bicyclus</taxon>
    </lineage>
</organism>
<reference evidence="4" key="1">
    <citation type="submission" date="2025-08" db="UniProtKB">
        <authorList>
            <consortium name="RefSeq"/>
        </authorList>
    </citation>
    <scope>IDENTIFICATION</scope>
</reference>
<dbReference type="Pfam" id="PF01593">
    <property type="entry name" value="Amino_oxidase"/>
    <property type="match status" value="1"/>
</dbReference>
<evidence type="ECO:0000313" key="4">
    <source>
        <dbReference type="RefSeq" id="XP_023947427.1"/>
    </source>
</evidence>
<sequence length="483" mass="54003">MESALWICLTALFAHATSLSVAPRSYDTIVVGLGSAGTTAAATLARAGRRVLALEAQDRVGGRVKTVPFGDGIVEVGAEWIHGTVNSSVYDAAITNNVSVVLQDPSYQVLKSDGSEYTNKELIYELMEYTLEAQEYPPEVPEPLGKFLTRKLKDYLKEKHPELLDDEGFIAELLEFLNFTINSLESSNDWNDVSTQTTSVNLEGPQTMSWHRHGYKTFFELLLNTYNNGPGWPTLDIKLNKEVTQIKWPKDSTGKVEVVCKDGDVYTADNVIVTVSLGVLKERYTTLFSPPLPDEKATVIEKLTMGVVGKTIFSFPERWFPDVSTFVFFWRPEDRALYNDNPWMLQLKQAFVPKGSGNTLTFWANGEVAKLIETLPEEVVKEKMMHILRRFMGKNVTIPEPTGMIRSNWYSNPFTRGTYTYDNLQLVNYPNARATLAEPLLDAAGSPKLLFAGEATNSKHFSTVHGASDSGRREAMRLLSNNE</sequence>
<dbReference type="KEGG" id="bany:112052538"/>
<evidence type="ECO:0000259" key="2">
    <source>
        <dbReference type="Pfam" id="PF01593"/>
    </source>
</evidence>
<dbReference type="InterPro" id="IPR050281">
    <property type="entry name" value="Flavin_monoamine_oxidase"/>
</dbReference>
<dbReference type="Proteomes" id="UP001652582">
    <property type="component" value="Chromosome 27"/>
</dbReference>
<feature type="chain" id="PRO_5027065809" evidence="1">
    <location>
        <begin position="17"/>
        <end position="483"/>
    </location>
</feature>
<dbReference type="InterPro" id="IPR002937">
    <property type="entry name" value="Amino_oxidase"/>
</dbReference>
<accession>A0A6J1NQM7</accession>
<dbReference type="Gene3D" id="3.50.50.60">
    <property type="entry name" value="FAD/NAD(P)-binding domain"/>
    <property type="match status" value="1"/>
</dbReference>
<dbReference type="InterPro" id="IPR036188">
    <property type="entry name" value="FAD/NAD-bd_sf"/>
</dbReference>
<gene>
    <name evidence="4" type="primary">LOC112052538</name>
</gene>
<protein>
    <submittedName>
        <fullName evidence="4">Spermine oxidase</fullName>
    </submittedName>
</protein>
<keyword evidence="1" id="KW-0732">Signal</keyword>
<dbReference type="AlphaFoldDB" id="A0A6J1NQM7"/>
<dbReference type="PANTHER" id="PTHR10742">
    <property type="entry name" value="FLAVIN MONOAMINE OXIDASE"/>
    <property type="match status" value="1"/>
</dbReference>
<dbReference type="GO" id="GO:0046592">
    <property type="term" value="F:polyamine oxidase activity"/>
    <property type="evidence" value="ECO:0007669"/>
    <property type="project" value="TreeGrafter"/>
</dbReference>
<dbReference type="SUPFAM" id="SSF51905">
    <property type="entry name" value="FAD/NAD(P)-binding domain"/>
    <property type="match status" value="1"/>
</dbReference>
<keyword evidence="3" id="KW-1185">Reference proteome</keyword>
<feature type="domain" description="Amine oxidase" evidence="2">
    <location>
        <begin position="36"/>
        <end position="479"/>
    </location>
</feature>
<feature type="signal peptide" evidence="1">
    <location>
        <begin position="1"/>
        <end position="16"/>
    </location>
</feature>
<dbReference type="Gene3D" id="3.90.660.10">
    <property type="match status" value="1"/>
</dbReference>
<dbReference type="GeneID" id="112052538"/>